<protein>
    <submittedName>
        <fullName evidence="1">Uncharacterized protein</fullName>
    </submittedName>
</protein>
<sequence>MDSEKPKTLNTSTLMPATIDGHCLATFRRRVNAGSLLTVSWFDVIRLLVIQPLLMRTKPVSPIPEERFSEPVMYMSSSGVSLYTGRFWR</sequence>
<dbReference type="Proteomes" id="UP000824890">
    <property type="component" value="Unassembled WGS sequence"/>
</dbReference>
<evidence type="ECO:0000313" key="2">
    <source>
        <dbReference type="Proteomes" id="UP000824890"/>
    </source>
</evidence>
<organism evidence="1 2">
    <name type="scientific">Brassica napus</name>
    <name type="common">Rape</name>
    <dbReference type="NCBI Taxonomy" id="3708"/>
    <lineage>
        <taxon>Eukaryota</taxon>
        <taxon>Viridiplantae</taxon>
        <taxon>Streptophyta</taxon>
        <taxon>Embryophyta</taxon>
        <taxon>Tracheophyta</taxon>
        <taxon>Spermatophyta</taxon>
        <taxon>Magnoliopsida</taxon>
        <taxon>eudicotyledons</taxon>
        <taxon>Gunneridae</taxon>
        <taxon>Pentapetalae</taxon>
        <taxon>rosids</taxon>
        <taxon>malvids</taxon>
        <taxon>Brassicales</taxon>
        <taxon>Brassicaceae</taxon>
        <taxon>Brassiceae</taxon>
        <taxon>Brassica</taxon>
    </lineage>
</organism>
<gene>
    <name evidence="1" type="ORF">HID58_006053</name>
</gene>
<name>A0ABQ8EAB4_BRANA</name>
<dbReference type="EMBL" id="JAGKQM010000002">
    <property type="protein sequence ID" value="KAH0938592.1"/>
    <property type="molecule type" value="Genomic_DNA"/>
</dbReference>
<proteinExistence type="predicted"/>
<comment type="caution">
    <text evidence="1">The sequence shown here is derived from an EMBL/GenBank/DDBJ whole genome shotgun (WGS) entry which is preliminary data.</text>
</comment>
<keyword evidence="2" id="KW-1185">Reference proteome</keyword>
<accession>A0ABQ8EAB4</accession>
<reference evidence="1 2" key="1">
    <citation type="submission" date="2021-05" db="EMBL/GenBank/DDBJ databases">
        <title>Genome Assembly of Synthetic Allotetraploid Brassica napus Reveals Homoeologous Exchanges between Subgenomes.</title>
        <authorList>
            <person name="Davis J.T."/>
        </authorList>
    </citation>
    <scope>NUCLEOTIDE SEQUENCE [LARGE SCALE GENOMIC DNA]</scope>
    <source>
        <strain evidence="2">cv. Da-Ae</strain>
        <tissue evidence="1">Seedling</tissue>
    </source>
</reference>
<evidence type="ECO:0000313" key="1">
    <source>
        <dbReference type="EMBL" id="KAH0938592.1"/>
    </source>
</evidence>